<sequence>MDIAFFLTVATVTVMATGAATAVAVFLGGHPRGAKGPAPGPLADGPNAEGITFLFDDERLIDSSPEGLLLLAPLRGRTDWTRLGSYLEPRLPGVMARLGALPPGGEVRDSGGGVTLEARRENAHLRLTLRGATAAALSRTAAEEELDLLRRTVETAPWPVWRTDPAGEVTWANAAYLALTGSNPDDIMWPLPRLFLPGPRETTPGSLPGSQRIQGVDGEAWFDCVFTAEEGGDTVGYAIPADGMMRMERRLRGSQQAMSDAFMGLAIGLAVFDRGRKLQMFNPALADLTRLGTDFLAARPSLFAFLERLREQRMLPERRDYASWRQQMTEVEKAAEAGGYEETWSLPGGQTYRVTGQPHPEGAITFLLEDITGEITLSRRFRAEIELSQEVIDAIPDGIAVFSAAGMLLVSNQAYASLWGIEGGEDLTPVDIDQAIALWDATLPGATLWRKLRQQVGTLDRREEWTAAVRRDDATFLHCRATPLSDGATLVAFRIRPAGERMLAAE</sequence>
<dbReference type="InterPro" id="IPR035965">
    <property type="entry name" value="PAS-like_dom_sf"/>
</dbReference>
<dbReference type="OrthoDB" id="9797304at2"/>
<keyword evidence="3" id="KW-1185">Reference proteome</keyword>
<accession>A0A212AGK7</accession>
<dbReference type="SMART" id="SM00091">
    <property type="entry name" value="PAS"/>
    <property type="match status" value="3"/>
</dbReference>
<dbReference type="PROSITE" id="PS50112">
    <property type="entry name" value="PAS"/>
    <property type="match status" value="1"/>
</dbReference>
<dbReference type="SUPFAM" id="SSF55785">
    <property type="entry name" value="PYP-like sensor domain (PAS domain)"/>
    <property type="match status" value="2"/>
</dbReference>
<dbReference type="Pfam" id="PF12860">
    <property type="entry name" value="PAS_7"/>
    <property type="match status" value="1"/>
</dbReference>
<dbReference type="InterPro" id="IPR000014">
    <property type="entry name" value="PAS"/>
</dbReference>
<feature type="domain" description="PAS" evidence="1">
    <location>
        <begin position="145"/>
        <end position="188"/>
    </location>
</feature>
<reference evidence="2 3" key="1">
    <citation type="submission" date="2016-12" db="EMBL/GenBank/DDBJ databases">
        <title>Comparison of Traditional DNA-DNA Hybridization with In Silico Genomic Analysis.</title>
        <authorList>
            <person name="Nicholson A.C."/>
            <person name="Humrighouse B.W."/>
            <person name="Graziano J."/>
            <person name="Lasker B."/>
            <person name="Whitney A.M."/>
            <person name="Mcquiston J.R."/>
        </authorList>
    </citation>
    <scope>NUCLEOTIDE SEQUENCE [LARGE SCALE GENOMIC DNA]</scope>
    <source>
        <strain evidence="2 3">H2240</strain>
    </source>
</reference>
<evidence type="ECO:0000313" key="2">
    <source>
        <dbReference type="EMBL" id="OWJ80641.1"/>
    </source>
</evidence>
<evidence type="ECO:0000313" key="3">
    <source>
        <dbReference type="Proteomes" id="UP000196878"/>
    </source>
</evidence>
<proteinExistence type="predicted"/>
<comment type="caution">
    <text evidence="2">The sequence shown here is derived from an EMBL/GenBank/DDBJ whole genome shotgun (WGS) entry which is preliminary data.</text>
</comment>
<organism evidence="2 3">
    <name type="scientific">Haematobacter genomosp. 1</name>
    <dbReference type="NCBI Taxonomy" id="366618"/>
    <lineage>
        <taxon>Bacteria</taxon>
        <taxon>Pseudomonadati</taxon>
        <taxon>Pseudomonadota</taxon>
        <taxon>Alphaproteobacteria</taxon>
        <taxon>Rhodobacterales</taxon>
        <taxon>Paracoccaceae</taxon>
        <taxon>Haematobacter</taxon>
    </lineage>
</organism>
<dbReference type="EMBL" id="NIPW01000003">
    <property type="protein sequence ID" value="OWJ80641.1"/>
    <property type="molecule type" value="Genomic_DNA"/>
</dbReference>
<protein>
    <submittedName>
        <fullName evidence="2">Diguanylate cyclase</fullName>
    </submittedName>
</protein>
<gene>
    <name evidence="2" type="ORF">CDV49_00120</name>
</gene>
<dbReference type="AlphaFoldDB" id="A0A212AGK7"/>
<dbReference type="RefSeq" id="WP_088213564.1">
    <property type="nucleotide sequence ID" value="NZ_NIPW01000003.1"/>
</dbReference>
<dbReference type="Pfam" id="PF13188">
    <property type="entry name" value="PAS_8"/>
    <property type="match status" value="2"/>
</dbReference>
<evidence type="ECO:0000259" key="1">
    <source>
        <dbReference type="PROSITE" id="PS50112"/>
    </source>
</evidence>
<name>A0A212AGK7_9RHOB</name>
<dbReference type="Gene3D" id="3.30.450.20">
    <property type="entry name" value="PAS domain"/>
    <property type="match status" value="2"/>
</dbReference>
<dbReference type="Proteomes" id="UP000196878">
    <property type="component" value="Unassembled WGS sequence"/>
</dbReference>
<dbReference type="CDD" id="cd00130">
    <property type="entry name" value="PAS"/>
    <property type="match status" value="1"/>
</dbReference>